<evidence type="ECO:0000313" key="4">
    <source>
        <dbReference type="Proteomes" id="UP000065495"/>
    </source>
</evidence>
<feature type="region of interest" description="Disordered" evidence="1">
    <location>
        <begin position="47"/>
        <end position="85"/>
    </location>
</feature>
<evidence type="ECO:0000259" key="2">
    <source>
        <dbReference type="PROSITE" id="PS50195"/>
    </source>
</evidence>
<dbReference type="Gene3D" id="3.30.1520.10">
    <property type="entry name" value="Phox-like domain"/>
    <property type="match status" value="1"/>
</dbReference>
<feature type="compositionally biased region" description="Acidic residues" evidence="1">
    <location>
        <begin position="361"/>
        <end position="376"/>
    </location>
</feature>
<feature type="compositionally biased region" description="Polar residues" evidence="1">
    <location>
        <begin position="379"/>
        <end position="388"/>
    </location>
</feature>
<dbReference type="InterPro" id="IPR001683">
    <property type="entry name" value="PX_dom"/>
</dbReference>
<dbReference type="InterPro" id="IPR047168">
    <property type="entry name" value="LEC1-like"/>
</dbReference>
<dbReference type="SMART" id="SM00312">
    <property type="entry name" value="PX"/>
    <property type="match status" value="1"/>
</dbReference>
<dbReference type="OrthoDB" id="2117459at2759"/>
<dbReference type="VEuPathDB" id="FungiDB:KLMA_30508"/>
<feature type="compositionally biased region" description="Basic and acidic residues" evidence="1">
    <location>
        <begin position="73"/>
        <end position="85"/>
    </location>
</feature>
<feature type="domain" description="PX" evidence="2">
    <location>
        <begin position="269"/>
        <end position="428"/>
    </location>
</feature>
<dbReference type="PROSITE" id="PS50195">
    <property type="entry name" value="PX"/>
    <property type="match status" value="1"/>
</dbReference>
<feature type="region of interest" description="Disordered" evidence="1">
    <location>
        <begin position="324"/>
        <end position="390"/>
    </location>
</feature>
<organism evidence="3 4">
    <name type="scientific">Kluyveromyces marxianus (strain DMKU3-1042 / BCC 29191 / NBRC 104275)</name>
    <name type="common">Yeast</name>
    <name type="synonym">Candida kefyr</name>
    <dbReference type="NCBI Taxonomy" id="1003335"/>
    <lineage>
        <taxon>Eukaryota</taxon>
        <taxon>Fungi</taxon>
        <taxon>Dikarya</taxon>
        <taxon>Ascomycota</taxon>
        <taxon>Saccharomycotina</taxon>
        <taxon>Saccharomycetes</taxon>
        <taxon>Saccharomycetales</taxon>
        <taxon>Saccharomycetaceae</taxon>
        <taxon>Kluyveromyces</taxon>
    </lineage>
</organism>
<dbReference type="GeneID" id="34715782"/>
<reference evidence="3 4" key="1">
    <citation type="journal article" date="2015" name="Biotechnol. Biofuels">
        <title>Genetic basis of the highly efficient yeast Kluyveromyces marxianus: complete genome sequence and transcriptome analyses.</title>
        <authorList>
            <person name="Lertwattanasakul N."/>
            <person name="Kosaka T."/>
            <person name="Hosoyama A."/>
            <person name="Suzuki Y."/>
            <person name="Rodrussamee N."/>
            <person name="Matsutani M."/>
            <person name="Murata M."/>
            <person name="Fujimoto N."/>
            <person name="Suprayogi"/>
            <person name="Tsuchikane K."/>
            <person name="Limtong S."/>
            <person name="Fujita N."/>
            <person name="Yamada M."/>
        </authorList>
    </citation>
    <scope>NUCLEOTIDE SEQUENCE [LARGE SCALE GENOMIC DNA]</scope>
    <source>
        <strain evidence="4">DMKU3-1042 / BCC 29191 / NBRC 104275</strain>
    </source>
</reference>
<dbReference type="SUPFAM" id="SSF64268">
    <property type="entry name" value="PX domain"/>
    <property type="match status" value="1"/>
</dbReference>
<proteinExistence type="predicted"/>
<dbReference type="PANTHER" id="PTHR47185:SF1">
    <property type="entry name" value="PX DOMAIN-CONTAINING PROTEIN YPR097W"/>
    <property type="match status" value="1"/>
</dbReference>
<protein>
    <submittedName>
        <fullName evidence="3">PX domain-containing protein YPR097W</fullName>
    </submittedName>
</protein>
<dbReference type="RefSeq" id="XP_022675638.1">
    <property type="nucleotide sequence ID" value="XM_022819032.1"/>
</dbReference>
<dbReference type="CDD" id="cd06869">
    <property type="entry name" value="PX_UP2_fungi"/>
    <property type="match status" value="1"/>
</dbReference>
<dbReference type="Pfam" id="PF12828">
    <property type="entry name" value="PXB"/>
    <property type="match status" value="1"/>
</dbReference>
<dbReference type="GO" id="GO:0035091">
    <property type="term" value="F:phosphatidylinositol binding"/>
    <property type="evidence" value="ECO:0007669"/>
    <property type="project" value="InterPro"/>
</dbReference>
<dbReference type="InterPro" id="IPR036871">
    <property type="entry name" value="PX_dom_sf"/>
</dbReference>
<name>W0T9V4_KLUMD</name>
<dbReference type="Proteomes" id="UP000065495">
    <property type="component" value="Chromosome 3"/>
</dbReference>
<accession>W0T9V4</accession>
<dbReference type="PANTHER" id="PTHR47185">
    <property type="entry name" value="PX DOMAIN-CONTAINING PROTEIN YPR097W"/>
    <property type="match status" value="1"/>
</dbReference>
<evidence type="ECO:0000256" key="1">
    <source>
        <dbReference type="SAM" id="MobiDB-lite"/>
    </source>
</evidence>
<dbReference type="InterPro" id="IPR024555">
    <property type="entry name" value="PX-associated"/>
</dbReference>
<dbReference type="EMBL" id="AP012215">
    <property type="protein sequence ID" value="BAO39803.1"/>
    <property type="molecule type" value="Genomic_DNA"/>
</dbReference>
<dbReference type="KEGG" id="kmx:KLMA_30508"/>
<evidence type="ECO:0000313" key="3">
    <source>
        <dbReference type="EMBL" id="BAO39803.1"/>
    </source>
</evidence>
<dbReference type="AlphaFoldDB" id="W0T9V4"/>
<dbReference type="Pfam" id="PF00787">
    <property type="entry name" value="PX"/>
    <property type="match status" value="1"/>
</dbReference>
<sequence length="995" mass="115485">MAKVEFSCVEEHYLKRELLRLELNNEFEGLNDALALRRFGHPFTADDPREFAHNNNNNSSKGLKKLRRISGSSEKKQDEEEDAEKKAKAQFASEFPVLNHFLRNFVMTFPLLAPEMVRDPLFWQSKVQLFFEHFMSLPFSGSFDREELTKRKKMGLKLSKGILLFYNSGLAVSNEHQYYEEEKYKISNKDSTKATKLNKFSMPTRESLRYLLTNEPVYFNGIDINIVAVVGRHMLFPTEKKHHASSSSSFSSSTKHIASRWMKSNLGLDLSKIYYPMDSGASKNKKHHYYFIIRVRKQDPQMEFYMYRPYDEFKKLAKDLKTTYPGKKLPQLPHKNKIKASLKQQERTTRPAPASNHQTDDDPDEIEYEEFDDDGLDSAGTSAAQVNTLPRERMRTSLRQYLRSLCQDKEVATGIPLKKFLFGNTGRIQKEDFSEEIRKDIKNREFVDLTNVERQIEFQKMAFERSLKLQESLKEFKTSLLKDQDVLLDLFREFKEKDSPTDLSPLLRDFFDWCKIYISATVYQLFLGSDSGYELYKQVRRLHKLMPYTIMTQILRFTNPISIMKGMMDLFMAQPFGGQSLLQTMFSTILADDLKSQNKVIEELDLLIRNSNEYGYEISTFFKEVVFNDNNRTIIDMDAVHKDVKLTGLPIAIVVTMKGTELGRVSANALAELMESYSHWKKEQQNNVELVEVKSEESLSNSAVTYFTRVKEYFQLLVKERDKRLMRQLWEDPELSQLIKASVALFYDPMIRVFKVARMDIAFRNFESFMDDLIVLLDATIDGNKGSVTATDIVSGINGLINKHEASFYQFAHDIYVNDTQGIFEGIITWLCSILNFLQQSKFGDPKNALDLGLLVSQSDVDPVLLKDQLSKVIDKRLKSREIYSQLVKSKTERESIKKVTGKPSDENVKDLIDKQWKQLNNAVVLNEAPDFNLNDADLVDLDLDVKDYDYLQSNETDELEQKYKAVLDEQVSITEIEKFLKLTFKPKLNEIFDV</sequence>
<gene>
    <name evidence="3" type="ORF">KLMA_30508</name>
</gene>
<dbReference type="InterPro" id="IPR024554">
    <property type="entry name" value="LEC1-like_C"/>
</dbReference>
<dbReference type="Pfam" id="PF12825">
    <property type="entry name" value="DUF3818"/>
    <property type="match status" value="1"/>
</dbReference>